<evidence type="ECO:0000313" key="5">
    <source>
        <dbReference type="Proteomes" id="UP000265926"/>
    </source>
</evidence>
<gene>
    <name evidence="4" type="ORF">D1614_03435</name>
</gene>
<name>A0A399T0G0_9BACT</name>
<dbReference type="Pfam" id="PF06094">
    <property type="entry name" value="GGACT"/>
    <property type="match status" value="1"/>
</dbReference>
<evidence type="ECO:0000313" key="4">
    <source>
        <dbReference type="EMBL" id="RIJ49806.1"/>
    </source>
</evidence>
<dbReference type="EMBL" id="QWGR01000002">
    <property type="protein sequence ID" value="RIJ49806.1"/>
    <property type="molecule type" value="Genomic_DNA"/>
</dbReference>
<evidence type="ECO:0000256" key="1">
    <source>
        <dbReference type="ARBA" id="ARBA00022679"/>
    </source>
</evidence>
<proteinExistence type="predicted"/>
<dbReference type="RefSeq" id="WP_119436495.1">
    <property type="nucleotide sequence ID" value="NZ_QWGR01000002.1"/>
</dbReference>
<organism evidence="4 5">
    <name type="scientific">Maribellus luteus</name>
    <dbReference type="NCBI Taxonomy" id="2305463"/>
    <lineage>
        <taxon>Bacteria</taxon>
        <taxon>Pseudomonadati</taxon>
        <taxon>Bacteroidota</taxon>
        <taxon>Bacteroidia</taxon>
        <taxon>Marinilabiliales</taxon>
        <taxon>Prolixibacteraceae</taxon>
        <taxon>Maribellus</taxon>
    </lineage>
</organism>
<dbReference type="InterPro" id="IPR045038">
    <property type="entry name" value="AIG2-like"/>
</dbReference>
<dbReference type="InterPro" id="IPR009288">
    <property type="entry name" value="AIG2-like_dom"/>
</dbReference>
<dbReference type="InterPro" id="IPR036568">
    <property type="entry name" value="GGCT-like_sf"/>
</dbReference>
<evidence type="ECO:0000259" key="3">
    <source>
        <dbReference type="Pfam" id="PF06094"/>
    </source>
</evidence>
<dbReference type="CDD" id="cd06661">
    <property type="entry name" value="GGCT_like"/>
    <property type="match status" value="1"/>
</dbReference>
<keyword evidence="1 4" id="KW-0808">Transferase</keyword>
<keyword evidence="5" id="KW-1185">Reference proteome</keyword>
<dbReference type="GO" id="GO:0016740">
    <property type="term" value="F:transferase activity"/>
    <property type="evidence" value="ECO:0007669"/>
    <property type="project" value="UniProtKB-KW"/>
</dbReference>
<dbReference type="Gene3D" id="3.10.490.10">
    <property type="entry name" value="Gamma-glutamyl cyclotransferase-like"/>
    <property type="match status" value="1"/>
</dbReference>
<reference evidence="4 5" key="1">
    <citation type="submission" date="2018-08" db="EMBL/GenBank/DDBJ databases">
        <title>Pallidiluteibacterium maritimus gen. nov., sp. nov., isolated from coastal sediment.</title>
        <authorList>
            <person name="Zhou L.Y."/>
        </authorList>
    </citation>
    <scope>NUCLEOTIDE SEQUENCE [LARGE SCALE GENOMIC DNA]</scope>
    <source>
        <strain evidence="4 5">XSD2</strain>
    </source>
</reference>
<dbReference type="PANTHER" id="PTHR31544:SF2">
    <property type="entry name" value="AIG2-LIKE PROTEIN D"/>
    <property type="match status" value="1"/>
</dbReference>
<evidence type="ECO:0000256" key="2">
    <source>
        <dbReference type="ARBA" id="ARBA00030602"/>
    </source>
</evidence>
<protein>
    <recommendedName>
        <fullName evidence="2">Putative gamma-glutamylcyclotransferase</fullName>
    </recommendedName>
</protein>
<dbReference type="Proteomes" id="UP000265926">
    <property type="component" value="Unassembled WGS sequence"/>
</dbReference>
<sequence>MQQVFVYGSLLFSEVVYALTGTSFPTQEGILHNFRRFAVCGADYPAVFPRTGSKVKGKLLQNVDSRSLEILKFYEGDEYECISATIHVKNKRTEALVFVWKGDAKLLNGNWDEKQFRETSLETYIQKIVPETRLAFEAWQARAFNPR</sequence>
<accession>A0A399T0G0</accession>
<feature type="domain" description="Gamma-glutamylcyclotransferase AIG2-like" evidence="3">
    <location>
        <begin position="4"/>
        <end position="112"/>
    </location>
</feature>
<dbReference type="AlphaFoldDB" id="A0A399T0G0"/>
<dbReference type="PANTHER" id="PTHR31544">
    <property type="entry name" value="AIG2-LIKE PROTEIN D"/>
    <property type="match status" value="1"/>
</dbReference>
<dbReference type="OrthoDB" id="279154at2"/>
<comment type="caution">
    <text evidence="4">The sequence shown here is derived from an EMBL/GenBank/DDBJ whole genome shotgun (WGS) entry which is preliminary data.</text>
</comment>
<dbReference type="InterPro" id="IPR013024">
    <property type="entry name" value="GGCT-like"/>
</dbReference>
<dbReference type="SUPFAM" id="SSF110857">
    <property type="entry name" value="Gamma-glutamyl cyclotransferase-like"/>
    <property type="match status" value="1"/>
</dbReference>